<dbReference type="EC" id="5.1.1.1" evidence="3 6"/>
<dbReference type="SUPFAM" id="SSF50621">
    <property type="entry name" value="Alanine racemase C-terminal domain-like"/>
    <property type="match status" value="1"/>
</dbReference>
<comment type="caution">
    <text evidence="8">The sequence shown here is derived from an EMBL/GenBank/DDBJ whole genome shotgun (WGS) entry which is preliminary data.</text>
</comment>
<dbReference type="Pfam" id="PF01168">
    <property type="entry name" value="Ala_racemase_N"/>
    <property type="match status" value="1"/>
</dbReference>
<dbReference type="InterPro" id="IPR011079">
    <property type="entry name" value="Ala_racemase_C"/>
</dbReference>
<evidence type="ECO:0000313" key="8">
    <source>
        <dbReference type="EMBL" id="MFC3265198.1"/>
    </source>
</evidence>
<evidence type="ECO:0000256" key="5">
    <source>
        <dbReference type="ARBA" id="ARBA00023235"/>
    </source>
</evidence>
<evidence type="ECO:0000256" key="1">
    <source>
        <dbReference type="ARBA" id="ARBA00000316"/>
    </source>
</evidence>
<keyword evidence="9" id="KW-1185">Reference proteome</keyword>
<comment type="catalytic activity">
    <reaction evidence="1 6">
        <text>L-alanine = D-alanine</text>
        <dbReference type="Rhea" id="RHEA:20249"/>
        <dbReference type="ChEBI" id="CHEBI:57416"/>
        <dbReference type="ChEBI" id="CHEBI:57972"/>
        <dbReference type="EC" id="5.1.1.1"/>
    </reaction>
</comment>
<comment type="similarity">
    <text evidence="6">Belongs to the alanine racemase family.</text>
</comment>
<dbReference type="GO" id="GO:0008784">
    <property type="term" value="F:alanine racemase activity"/>
    <property type="evidence" value="ECO:0007669"/>
    <property type="project" value="UniProtKB-EC"/>
</dbReference>
<comment type="pathway">
    <text evidence="6">Amino-acid biosynthesis; D-alanine biosynthesis; D-alanine from L-alanine: step 1/1.</text>
</comment>
<evidence type="ECO:0000313" key="9">
    <source>
        <dbReference type="Proteomes" id="UP001595536"/>
    </source>
</evidence>
<sequence>MHDMFSGDVPPGLAGSRLTIDLGALADNWRFMRAASGTAECAAVVKADAYGVGQGPATRALAAAGCRTFFVAHASEALRLRADVPGACVWLLNGLPPGAARRLAAAGVRPVLASPAQLEEWRREAGGAPAGVQVDTGMNRLGLTAGEAAALAASPPEWLELVMSHFIASEEPANPRNAVQIARFTEIVRPFPPRVRRSLANSSGVMLPQAPHFDLTRPGYALYGGNPTPERPNPMRPVVRLEARIIQVREVAAGDTVGYNARWRAPGPARVAILSLGYADGFPRAGSVRNDGAAQPLPGGAALVSGRLCPFAGAVSMDLAAADVSALPAGAVRAGDWATVIGDALDVDTVAARLGTIGYEILTSLGRRHARIYAGAPAAAPAAP</sequence>
<feature type="active site" description="Proton acceptor; specific for D-alanine" evidence="6">
    <location>
        <position position="46"/>
    </location>
</feature>
<accession>A0ABV7LC47</accession>
<evidence type="ECO:0000259" key="7">
    <source>
        <dbReference type="SMART" id="SM01005"/>
    </source>
</evidence>
<comment type="cofactor">
    <cofactor evidence="2 6">
        <name>pyridoxal 5'-phosphate</name>
        <dbReference type="ChEBI" id="CHEBI:597326"/>
    </cofactor>
</comment>
<dbReference type="InterPro" id="IPR009006">
    <property type="entry name" value="Ala_racemase/Decarboxylase_C"/>
</dbReference>
<feature type="binding site" evidence="6">
    <location>
        <position position="317"/>
    </location>
    <ligand>
        <name>substrate</name>
    </ligand>
</feature>
<evidence type="ECO:0000256" key="4">
    <source>
        <dbReference type="ARBA" id="ARBA00022898"/>
    </source>
</evidence>
<evidence type="ECO:0000256" key="6">
    <source>
        <dbReference type="HAMAP-Rule" id="MF_01201"/>
    </source>
</evidence>
<feature type="modified residue" description="N6-(pyridoxal phosphate)lysine" evidence="6">
    <location>
        <position position="46"/>
    </location>
</feature>
<dbReference type="CDD" id="cd00430">
    <property type="entry name" value="PLPDE_III_AR"/>
    <property type="match status" value="1"/>
</dbReference>
<dbReference type="RefSeq" id="WP_376829996.1">
    <property type="nucleotide sequence ID" value="NZ_JBHLWR010000006.1"/>
</dbReference>
<dbReference type="InterPro" id="IPR001608">
    <property type="entry name" value="Ala_racemase_N"/>
</dbReference>
<gene>
    <name evidence="8" type="primary">alr</name>
    <name evidence="8" type="ORF">ACFOEX_02330</name>
</gene>
<dbReference type="PRINTS" id="PR00992">
    <property type="entry name" value="ALARACEMASE"/>
</dbReference>
<dbReference type="InterPro" id="IPR029066">
    <property type="entry name" value="PLP-binding_barrel"/>
</dbReference>
<dbReference type="Proteomes" id="UP001595536">
    <property type="component" value="Unassembled WGS sequence"/>
</dbReference>
<evidence type="ECO:0000256" key="2">
    <source>
        <dbReference type="ARBA" id="ARBA00001933"/>
    </source>
</evidence>
<dbReference type="EMBL" id="JBHRUV010000013">
    <property type="protein sequence ID" value="MFC3265198.1"/>
    <property type="molecule type" value="Genomic_DNA"/>
</dbReference>
<organism evidence="8 9">
    <name type="scientific">Camelimonas abortus</name>
    <dbReference type="NCBI Taxonomy" id="1017184"/>
    <lineage>
        <taxon>Bacteria</taxon>
        <taxon>Pseudomonadati</taxon>
        <taxon>Pseudomonadota</taxon>
        <taxon>Alphaproteobacteria</taxon>
        <taxon>Hyphomicrobiales</taxon>
        <taxon>Chelatococcaceae</taxon>
        <taxon>Camelimonas</taxon>
    </lineage>
</organism>
<dbReference type="Gene3D" id="3.20.20.10">
    <property type="entry name" value="Alanine racemase"/>
    <property type="match status" value="1"/>
</dbReference>
<dbReference type="InterPro" id="IPR000821">
    <property type="entry name" value="Ala_racemase"/>
</dbReference>
<feature type="domain" description="Alanine racemase C-terminal" evidence="7">
    <location>
        <begin position="238"/>
        <end position="374"/>
    </location>
</feature>
<dbReference type="PANTHER" id="PTHR30511:SF0">
    <property type="entry name" value="ALANINE RACEMASE, CATABOLIC-RELATED"/>
    <property type="match status" value="1"/>
</dbReference>
<comment type="function">
    <text evidence="6">Catalyzes the interconversion of L-alanine and D-alanine. May also act on other amino acids.</text>
</comment>
<keyword evidence="4 6" id="KW-0663">Pyridoxal phosphate</keyword>
<dbReference type="HAMAP" id="MF_01201">
    <property type="entry name" value="Ala_racemase"/>
    <property type="match status" value="1"/>
</dbReference>
<proteinExistence type="inferred from homology"/>
<dbReference type="Gene3D" id="2.40.37.10">
    <property type="entry name" value="Lyase, Ornithine Decarboxylase, Chain A, domain 1"/>
    <property type="match status" value="1"/>
</dbReference>
<dbReference type="NCBIfam" id="TIGR00492">
    <property type="entry name" value="alr"/>
    <property type="match status" value="1"/>
</dbReference>
<dbReference type="PANTHER" id="PTHR30511">
    <property type="entry name" value="ALANINE RACEMASE"/>
    <property type="match status" value="1"/>
</dbReference>
<protein>
    <recommendedName>
        <fullName evidence="3 6">Alanine racemase</fullName>
        <ecNumber evidence="3 6">5.1.1.1</ecNumber>
    </recommendedName>
</protein>
<dbReference type="Pfam" id="PF00842">
    <property type="entry name" value="Ala_racemase_C"/>
    <property type="match status" value="1"/>
</dbReference>
<evidence type="ECO:0000256" key="3">
    <source>
        <dbReference type="ARBA" id="ARBA00013089"/>
    </source>
</evidence>
<feature type="active site" description="Proton acceptor; specific for L-alanine" evidence="6">
    <location>
        <position position="259"/>
    </location>
</feature>
<dbReference type="SUPFAM" id="SSF51419">
    <property type="entry name" value="PLP-binding barrel"/>
    <property type="match status" value="1"/>
</dbReference>
<reference evidence="9" key="1">
    <citation type="journal article" date="2019" name="Int. J. Syst. Evol. Microbiol.">
        <title>The Global Catalogue of Microorganisms (GCM) 10K type strain sequencing project: providing services to taxonomists for standard genome sequencing and annotation.</title>
        <authorList>
            <consortium name="The Broad Institute Genomics Platform"/>
            <consortium name="The Broad Institute Genome Sequencing Center for Infectious Disease"/>
            <person name="Wu L."/>
            <person name="Ma J."/>
        </authorList>
    </citation>
    <scope>NUCLEOTIDE SEQUENCE [LARGE SCALE GENOMIC DNA]</scope>
    <source>
        <strain evidence="9">CCM 7941</strain>
    </source>
</reference>
<keyword evidence="5 6" id="KW-0413">Isomerase</keyword>
<dbReference type="SMART" id="SM01005">
    <property type="entry name" value="Ala_racemase_C"/>
    <property type="match status" value="1"/>
</dbReference>
<feature type="binding site" evidence="6">
    <location>
        <position position="140"/>
    </location>
    <ligand>
        <name>substrate</name>
    </ligand>
</feature>
<name>A0ABV7LC47_9HYPH</name>